<dbReference type="Gene3D" id="1.10.533.10">
    <property type="entry name" value="Death Domain, Fas"/>
    <property type="match status" value="1"/>
</dbReference>
<dbReference type="OrthoDB" id="1597724at2759"/>
<dbReference type="PROSITE" id="PS51717">
    <property type="entry name" value="G_VLIG"/>
    <property type="match status" value="1"/>
</dbReference>
<dbReference type="PANTHER" id="PTHR14819">
    <property type="entry name" value="GTP-BINDING"/>
    <property type="match status" value="1"/>
</dbReference>
<comment type="caution">
    <text evidence="6">The sequence shown here is derived from an EMBL/GenBank/DDBJ whole genome shotgun (WGS) entry which is preliminary data.</text>
</comment>
<dbReference type="Pfam" id="PF25683">
    <property type="entry name" value="URGCP_GTPase"/>
    <property type="match status" value="1"/>
</dbReference>
<dbReference type="SUPFAM" id="SSF47986">
    <property type="entry name" value="DEATH domain"/>
    <property type="match status" value="1"/>
</dbReference>
<reference evidence="6" key="1">
    <citation type="submission" date="2021-10" db="EMBL/GenBank/DDBJ databases">
        <title>Tropical sea cucumber genome reveals ecological adaptation and Cuvierian tubules defense mechanism.</title>
        <authorList>
            <person name="Chen T."/>
        </authorList>
    </citation>
    <scope>NUCLEOTIDE SEQUENCE</scope>
    <source>
        <strain evidence="6">Nanhai2018</strain>
        <tissue evidence="6">Muscle</tissue>
    </source>
</reference>
<evidence type="ECO:0000313" key="7">
    <source>
        <dbReference type="Proteomes" id="UP001152320"/>
    </source>
</evidence>
<feature type="domain" description="VLIG-type G" evidence="5">
    <location>
        <begin position="789"/>
        <end position="1032"/>
    </location>
</feature>
<dbReference type="Pfam" id="PF01335">
    <property type="entry name" value="DED"/>
    <property type="match status" value="1"/>
</dbReference>
<feature type="coiled-coil region" evidence="2">
    <location>
        <begin position="671"/>
        <end position="698"/>
    </location>
</feature>
<keyword evidence="7" id="KW-1185">Reference proteome</keyword>
<dbReference type="PANTHER" id="PTHR14819:SF25">
    <property type="entry name" value="CHROMOSOME UNDETERMINED SCAFFOLD_52, WHOLE GENOME SHOTGUN SEQUENCE"/>
    <property type="match status" value="1"/>
</dbReference>
<keyword evidence="2" id="KW-0175">Coiled coil</keyword>
<dbReference type="InterPro" id="IPR052986">
    <property type="entry name" value="VLIG_GTPase"/>
</dbReference>
<protein>
    <submittedName>
        <fullName evidence="6">Interferon-induced very large GTPase 1</fullName>
    </submittedName>
</protein>
<organism evidence="6 7">
    <name type="scientific">Holothuria leucospilota</name>
    <name type="common">Black long sea cucumber</name>
    <name type="synonym">Mertensiothuria leucospilota</name>
    <dbReference type="NCBI Taxonomy" id="206669"/>
    <lineage>
        <taxon>Eukaryota</taxon>
        <taxon>Metazoa</taxon>
        <taxon>Echinodermata</taxon>
        <taxon>Eleutherozoa</taxon>
        <taxon>Echinozoa</taxon>
        <taxon>Holothuroidea</taxon>
        <taxon>Aspidochirotacea</taxon>
        <taxon>Aspidochirotida</taxon>
        <taxon>Holothuriidae</taxon>
        <taxon>Holothuria</taxon>
    </lineage>
</organism>
<evidence type="ECO:0000256" key="3">
    <source>
        <dbReference type="SAM" id="MobiDB-lite"/>
    </source>
</evidence>
<feature type="region of interest" description="Disordered" evidence="3">
    <location>
        <begin position="113"/>
        <end position="138"/>
    </location>
</feature>
<dbReference type="Pfam" id="PF25496">
    <property type="entry name" value="URGCP"/>
    <property type="match status" value="1"/>
</dbReference>
<feature type="domain" description="DED" evidence="4">
    <location>
        <begin position="28"/>
        <end position="104"/>
    </location>
</feature>
<dbReference type="GO" id="GO:0042981">
    <property type="term" value="P:regulation of apoptotic process"/>
    <property type="evidence" value="ECO:0007669"/>
    <property type="project" value="InterPro"/>
</dbReference>
<dbReference type="InterPro" id="IPR027417">
    <property type="entry name" value="P-loop_NTPase"/>
</dbReference>
<dbReference type="InterPro" id="IPR057365">
    <property type="entry name" value="URGCP"/>
</dbReference>
<dbReference type="PROSITE" id="PS50168">
    <property type="entry name" value="DED"/>
    <property type="match status" value="1"/>
</dbReference>
<dbReference type="InterPro" id="IPR001875">
    <property type="entry name" value="DED_dom"/>
</dbReference>
<dbReference type="EMBL" id="JAIZAY010000016">
    <property type="protein sequence ID" value="KAJ8027627.1"/>
    <property type="molecule type" value="Genomic_DNA"/>
</dbReference>
<sequence>MPPKRSQRDSVEGKERNVDYSNAGRISPFGLLWQRISEQLNLNDCKKIATMIRLPPADFDKIQHSTDLLRIMEQRGEISEFDVSYLRQLLVEINRELAVKEIEHYEKTLSCQHSNHLSDTERPKTQEQAQEAKPNAKTDSQLVDALSLTSSLIFENIKQILSKFGISNELGKQIKYADCITLRKMESTNSPQEIVFTFFTRLMSNDYRSVLLFTNSEPIEYLPKIKEVARDLKSSITKITTKKLKLSCRDMIFAILNCCDPFLMQEVLSKMTHCQLAVPVLLPSLDHSKVLLLLWGLLRITKVWKNPVSNEVQEKFVVKHPFPTVSVLRLGNIDISKSNILNKMLGPIQNNDDHPYFLSCEQDSAMSILSQGTVEGIWFLPSSVEMGQYSFRESTCFLNVRGDAEKLHSQRKFVAKFSTLNIVFIAKSNIPSKKHIIREISTTSRLVLVLCGHGDISNDLIDEVAGMQVTVLDAHRLKTLDIGKRLCTEVNVMHSLQGSRSIHCLEDFRPICSELRIDVDIMDPPYYGARKAVQDILNLRIDKIMKNKFKSLPFQENWKFWATHTRNRVSRTITDGDTERYIAEFHQAEDNFINEQRTTPISTEIQKLYRELLHPNEKYRQSVVISLQQILDESSSASLKPLVDKETNLRCKVREISNSITCMNQKLNYDKTITEKEREQIEKTLKELSKEESQLLGNIVFTSEELASRILGFEHFLSEFGQMYECYHNYRNPDETFTGTLIDVKPLPRMAGELLLNGYPLEILNGYAHDIPIKWVRGVLSAVIDRVGDSRIYVITIIGMQSTGKSTLLNSMFGIRVKEGAARCTRGMFLYFVPIDDELKETLGCDFIAVIDMEGLKEHSKLDRQLRKRNSELATLALCISDMTIVNCVTDTVNEGLLNILQISAHTFIRMKEINTPSSCYFIEQFVPGVMTSGQNRISMQSIIQTLDEAIEMAANEEGMQDKYKKFSDCFTILNTDDSVDDILFVPDLWRTQNYRYSETSLQIKSALLTKVMQKHKKQTMSEFAGRIAKVWKALAKEDFVYKFCNTTDTSLICNFTLSCMRGQLKFLQEMMQFGLDAKKQIRATPADSVNNRRSSLVKELDKKLSTEGRKMRTACKEQEQDWECEVIKHHLTRFDIWHHRLSRLVRDTIDQMLTIESSIITKENTKTTQLLTKIKEKLGQQVLLVTKKLEETLHDCNLDSQKAELTRRDTEIERVFDVEWSNLIKDVQRDNATDSDKDIKQNTKRKIRKCLIESFEGTGWCMEVKQLLLNQKLEDLCSSSPDISTVDDIHDATTSVRTCSRQITEYLRHIYGMLKEKFSSDGFVFSTTFLESLKVNLRHLVVEPCYGCKKTELLVCLACNILYQAYKATLNNTLSRMKDMFLQVLKDTLPKEVSQILESMREEDIQKHAYIPLLQLRHVLDRGFLSLVPHLSTPKYDQLLCIIADSQELFLQKLLQHRVYDEIIVKSVITSTLMELVKHKELAKAEQALTIAFICSWGLPICQALQITFAKQQCIQVLLEQERDDLYSDFRNSCLAAYKDHLAAMP</sequence>
<proteinExistence type="inferred from homology"/>
<dbReference type="InterPro" id="IPR011029">
    <property type="entry name" value="DEATH-like_dom_sf"/>
</dbReference>
<dbReference type="Proteomes" id="UP001152320">
    <property type="component" value="Chromosome 16"/>
</dbReference>
<dbReference type="InterPro" id="IPR030383">
    <property type="entry name" value="G_VLIG_dom"/>
</dbReference>
<name>A0A9Q1GVU3_HOLLE</name>
<evidence type="ECO:0000256" key="2">
    <source>
        <dbReference type="SAM" id="Coils"/>
    </source>
</evidence>
<evidence type="ECO:0000259" key="4">
    <source>
        <dbReference type="PROSITE" id="PS50168"/>
    </source>
</evidence>
<evidence type="ECO:0000256" key="1">
    <source>
        <dbReference type="ARBA" id="ARBA00006828"/>
    </source>
</evidence>
<evidence type="ECO:0000313" key="6">
    <source>
        <dbReference type="EMBL" id="KAJ8027627.1"/>
    </source>
</evidence>
<dbReference type="GO" id="GO:0005525">
    <property type="term" value="F:GTP binding"/>
    <property type="evidence" value="ECO:0007669"/>
    <property type="project" value="InterPro"/>
</dbReference>
<dbReference type="GO" id="GO:0003924">
    <property type="term" value="F:GTPase activity"/>
    <property type="evidence" value="ECO:0007669"/>
    <property type="project" value="InterPro"/>
</dbReference>
<dbReference type="SUPFAM" id="SSF52540">
    <property type="entry name" value="P-loop containing nucleoside triphosphate hydrolases"/>
    <property type="match status" value="1"/>
</dbReference>
<feature type="compositionally biased region" description="Basic and acidic residues" evidence="3">
    <location>
        <begin position="116"/>
        <end position="125"/>
    </location>
</feature>
<dbReference type="Gene3D" id="3.40.50.300">
    <property type="entry name" value="P-loop containing nucleotide triphosphate hydrolases"/>
    <property type="match status" value="1"/>
</dbReference>
<accession>A0A9Q1GVU3</accession>
<gene>
    <name evidence="6" type="ORF">HOLleu_32826</name>
</gene>
<evidence type="ECO:0000259" key="5">
    <source>
        <dbReference type="PROSITE" id="PS51717"/>
    </source>
</evidence>
<comment type="similarity">
    <text evidence="1">Belongs to the TRAFAC class dynamin-like GTPase superfamily. Very large inducible GTPase (VLIG) family.</text>
</comment>